<dbReference type="InterPro" id="IPR018294">
    <property type="entry name" value="ISPD_synthase_CS"/>
</dbReference>
<evidence type="ECO:0000259" key="15">
    <source>
        <dbReference type="Pfam" id="PF02542"/>
    </source>
</evidence>
<keyword evidence="10 14" id="KW-0479">Metal-binding</keyword>
<dbReference type="GO" id="GO:0016114">
    <property type="term" value="P:terpenoid biosynthetic process"/>
    <property type="evidence" value="ECO:0007669"/>
    <property type="project" value="InterPro"/>
</dbReference>
<comment type="catalytic activity">
    <reaction evidence="1 14">
        <text>4-CDP-2-C-methyl-D-erythritol 2-phosphate = 2-C-methyl-D-erythritol 2,4-cyclic diphosphate + CMP</text>
        <dbReference type="Rhea" id="RHEA:23864"/>
        <dbReference type="ChEBI" id="CHEBI:57919"/>
        <dbReference type="ChEBI" id="CHEBI:58483"/>
        <dbReference type="ChEBI" id="CHEBI:60377"/>
        <dbReference type="EC" id="4.6.1.12"/>
    </reaction>
</comment>
<name>A0A857DFD9_9FIRM</name>
<gene>
    <name evidence="14" type="primary">ispDF</name>
    <name evidence="16" type="ORF">GQ588_02595</name>
</gene>
<dbReference type="InterPro" id="IPR003526">
    <property type="entry name" value="MECDP_synthase"/>
</dbReference>
<dbReference type="HAMAP" id="MF_00107">
    <property type="entry name" value="IspF"/>
    <property type="match status" value="1"/>
</dbReference>
<dbReference type="SUPFAM" id="SSF69765">
    <property type="entry name" value="IpsF-like"/>
    <property type="match status" value="1"/>
</dbReference>
<dbReference type="GO" id="GO:0008685">
    <property type="term" value="F:2-C-methyl-D-erythritol 2,4-cyclodiphosphate synthase activity"/>
    <property type="evidence" value="ECO:0007669"/>
    <property type="project" value="UniProtKB-UniRule"/>
</dbReference>
<comment type="similarity">
    <text evidence="14">In the C-terminal section; belongs to the IspF family.</text>
</comment>
<evidence type="ECO:0000256" key="4">
    <source>
        <dbReference type="ARBA" id="ARBA00004709"/>
    </source>
</evidence>
<feature type="domain" description="2-C-methyl-D-erythritol 2,4-cyclodiphosphate synthase" evidence="15">
    <location>
        <begin position="239"/>
        <end position="392"/>
    </location>
</feature>
<comment type="cofactor">
    <cofactor evidence="3 14">
        <name>a divalent metal cation</name>
        <dbReference type="ChEBI" id="CHEBI:60240"/>
    </cofactor>
</comment>
<feature type="binding site" evidence="14">
    <location>
        <begin position="299"/>
        <end position="303"/>
    </location>
    <ligand>
        <name>4-CDP-2-C-methyl-D-erythritol 2-phosphate</name>
        <dbReference type="ChEBI" id="CHEBI:57919"/>
    </ligand>
</feature>
<evidence type="ECO:0000256" key="7">
    <source>
        <dbReference type="ARBA" id="ARBA00009789"/>
    </source>
</evidence>
<dbReference type="PROSITE" id="PS01295">
    <property type="entry name" value="ISPD"/>
    <property type="match status" value="1"/>
</dbReference>
<evidence type="ECO:0000313" key="17">
    <source>
        <dbReference type="Proteomes" id="UP000430508"/>
    </source>
</evidence>
<dbReference type="CDD" id="cd02516">
    <property type="entry name" value="CDP-ME_synthetase"/>
    <property type="match status" value="1"/>
</dbReference>
<comment type="similarity">
    <text evidence="14">In the N-terminal section; belongs to the IspD/TarI cytidylyltransferase family. IspD subfamily.</text>
</comment>
<evidence type="ECO:0000256" key="1">
    <source>
        <dbReference type="ARBA" id="ARBA00000200"/>
    </source>
</evidence>
<feature type="binding site" evidence="14">
    <location>
        <position position="248"/>
    </location>
    <ligand>
        <name>a divalent metal cation</name>
        <dbReference type="ChEBI" id="CHEBI:60240"/>
    </ligand>
</feature>
<evidence type="ECO:0000256" key="8">
    <source>
        <dbReference type="ARBA" id="ARBA00022679"/>
    </source>
</evidence>
<evidence type="ECO:0000256" key="2">
    <source>
        <dbReference type="ARBA" id="ARBA00001282"/>
    </source>
</evidence>
<comment type="similarity">
    <text evidence="6">Belongs to the IspF family.</text>
</comment>
<dbReference type="CDD" id="cd00554">
    <property type="entry name" value="MECDP_synthase"/>
    <property type="match status" value="1"/>
</dbReference>
<feature type="region of interest" description="2-C-methyl-D-erythritol 2,4-cyclodiphosphate synthase" evidence="14">
    <location>
        <begin position="240"/>
        <end position="395"/>
    </location>
</feature>
<dbReference type="EMBL" id="CP046996">
    <property type="protein sequence ID" value="QGZ99616.1"/>
    <property type="molecule type" value="Genomic_DNA"/>
</dbReference>
<dbReference type="InterPro" id="IPR036571">
    <property type="entry name" value="MECDP_synthase_sf"/>
</dbReference>
<feature type="site" description="Transition state stabilizer" evidence="14">
    <location>
        <position position="28"/>
    </location>
</feature>
<proteinExistence type="inferred from homology"/>
<evidence type="ECO:0000256" key="14">
    <source>
        <dbReference type="HAMAP-Rule" id="MF_01520"/>
    </source>
</evidence>
<feature type="binding site" evidence="14">
    <location>
        <begin position="294"/>
        <end position="296"/>
    </location>
    <ligand>
        <name>4-CDP-2-C-methyl-D-erythritol 2-phosphate</name>
        <dbReference type="ChEBI" id="CHEBI:57919"/>
    </ligand>
</feature>
<dbReference type="SUPFAM" id="SSF53448">
    <property type="entry name" value="Nucleotide-diphospho-sugar transferases"/>
    <property type="match status" value="1"/>
</dbReference>
<protein>
    <recommendedName>
        <fullName evidence="14">Bifunctional enzyme IspD/IspF</fullName>
    </recommendedName>
    <domain>
        <recommendedName>
            <fullName evidence="14">2-C-methyl-D-erythritol 4-phosphate cytidylyltransferase</fullName>
            <ecNumber evidence="14">2.7.7.60</ecNumber>
        </recommendedName>
        <alternativeName>
            <fullName evidence="14">4-diphosphocytidyl-2C-methyl-D-erythritol synthase</fullName>
        </alternativeName>
        <alternativeName>
            <fullName evidence="14">MEP cytidylyltransferase</fullName>
            <shortName evidence="14">MCT</shortName>
        </alternativeName>
    </domain>
    <domain>
        <recommendedName>
            <fullName evidence="14">2-C-methyl-D-erythritol 2,4-cyclodiphosphate synthase</fullName>
            <shortName evidence="14">MECDP-synthase</shortName>
            <shortName evidence="14">MECPP-synthase</shortName>
            <shortName evidence="14">MECPS</shortName>
            <ecNumber evidence="14">4.6.1.12</ecNumber>
        </recommendedName>
    </domain>
</protein>
<feature type="site" description="Transition state stabilizer" evidence="14">
    <location>
        <position position="371"/>
    </location>
</feature>
<evidence type="ECO:0000256" key="11">
    <source>
        <dbReference type="ARBA" id="ARBA00023229"/>
    </source>
</evidence>
<dbReference type="NCBIfam" id="TIGR00453">
    <property type="entry name" value="ispD"/>
    <property type="match status" value="1"/>
</dbReference>
<dbReference type="GO" id="GO:0050518">
    <property type="term" value="F:2-C-methyl-D-erythritol 4-phosphate cytidylyltransferase activity"/>
    <property type="evidence" value="ECO:0007669"/>
    <property type="project" value="UniProtKB-UniRule"/>
</dbReference>
<keyword evidence="12 14" id="KW-0456">Lyase</keyword>
<feature type="binding site" evidence="14">
    <location>
        <position position="380"/>
    </location>
    <ligand>
        <name>4-CDP-2-C-methyl-D-erythritol 2-phosphate</name>
        <dbReference type="ChEBI" id="CHEBI:57919"/>
    </ligand>
</feature>
<comment type="similarity">
    <text evidence="7">Belongs to the IspD/TarI cytidylyltransferase family. IspD subfamily.</text>
</comment>
<feature type="binding site" evidence="14">
    <location>
        <begin position="246"/>
        <end position="248"/>
    </location>
    <ligand>
        <name>4-CDP-2-C-methyl-D-erythritol 2-phosphate</name>
        <dbReference type="ChEBI" id="CHEBI:57919"/>
    </ligand>
</feature>
<evidence type="ECO:0000256" key="9">
    <source>
        <dbReference type="ARBA" id="ARBA00022695"/>
    </source>
</evidence>
<keyword evidence="9 14" id="KW-0548">Nucleotidyltransferase</keyword>
<feature type="binding site" evidence="14">
    <location>
        <position position="280"/>
    </location>
    <ligand>
        <name>a divalent metal cation</name>
        <dbReference type="ChEBI" id="CHEBI:60240"/>
    </ligand>
</feature>
<comment type="pathway">
    <text evidence="5 14">Isoprenoid biosynthesis; isopentenyl diphosphate biosynthesis via DXP pathway; isopentenyl diphosphate from 1-deoxy-D-xylulose 5-phosphate: step 2/6.</text>
</comment>
<evidence type="ECO:0000256" key="3">
    <source>
        <dbReference type="ARBA" id="ARBA00001968"/>
    </source>
</evidence>
<comment type="caution">
    <text evidence="14">Lacks conserved residue(s) required for the propagation of feature annotation.</text>
</comment>
<dbReference type="EC" id="2.7.7.60" evidence="14"/>
<dbReference type="GO" id="GO:0019288">
    <property type="term" value="P:isopentenyl diphosphate biosynthetic process, methylerythritol 4-phosphate pathway"/>
    <property type="evidence" value="ECO:0007669"/>
    <property type="project" value="UniProtKB-UniRule"/>
</dbReference>
<dbReference type="InterPro" id="IPR034683">
    <property type="entry name" value="IspD/TarI"/>
</dbReference>
<dbReference type="InterPro" id="IPR050088">
    <property type="entry name" value="IspD/TarI_cytidylyltransf_bact"/>
</dbReference>
<comment type="function">
    <text evidence="14">Bifunctional enzyme that catalyzes the formation of 4-diphosphocytidyl-2-C-methyl-D-erythritol from CTP and 2-C-methyl-D-erythritol 4-phosphate (MEP) (IspD), and catalyzes the conversion of 4-diphosphocytidyl-2-C-methyl-D-erythritol 2-phosphate (CDP-ME2P) to 2-C-methyl-D-erythritol 2,4-cyclodiphosphate (ME-CPP) with a corresponding release of cytidine 5-monophosphate (CMP) (IspF).</text>
</comment>
<dbReference type="Gene3D" id="3.30.1330.50">
    <property type="entry name" value="2-C-methyl-D-erythritol 2,4-cyclodiphosphate synthase"/>
    <property type="match status" value="1"/>
</dbReference>
<dbReference type="PANTHER" id="PTHR32125:SF4">
    <property type="entry name" value="2-C-METHYL-D-ERYTHRITOL 4-PHOSPHATE CYTIDYLYLTRANSFERASE, CHLOROPLASTIC"/>
    <property type="match status" value="1"/>
</dbReference>
<dbReference type="EC" id="4.6.1.12" evidence="14"/>
<dbReference type="FunFam" id="3.90.550.10:FF:000003">
    <property type="entry name" value="2-C-methyl-D-erythritol 4-phosphate cytidylyltransferase"/>
    <property type="match status" value="1"/>
</dbReference>
<evidence type="ECO:0000313" key="16">
    <source>
        <dbReference type="EMBL" id="QGZ99616.1"/>
    </source>
</evidence>
<accession>A0A857DFD9</accession>
<dbReference type="HAMAP" id="MF_01520">
    <property type="entry name" value="IspDF"/>
    <property type="match status" value="1"/>
</dbReference>
<evidence type="ECO:0000256" key="10">
    <source>
        <dbReference type="ARBA" id="ARBA00022723"/>
    </source>
</evidence>
<keyword evidence="11 14" id="KW-0414">Isoprene biosynthesis</keyword>
<dbReference type="Pfam" id="PF02542">
    <property type="entry name" value="YgbB"/>
    <property type="match status" value="1"/>
</dbReference>
<dbReference type="Gene3D" id="3.90.550.10">
    <property type="entry name" value="Spore Coat Polysaccharide Biosynthesis Protein SpsA, Chain A"/>
    <property type="match status" value="1"/>
</dbReference>
<sequence>MSLMHSADIAAIVPAAGQGKRMGGQGNKLLLELAGTPILVFTLKTLELCPLIKEIIIPAARADILTIKKLVAKYSLNKVTAVVEGGAERQESVYRALQSLSTEVDSVIVHDGARPLLTLDNLNRFVEETADFEAAVMAVPLKDTVKKVDAQGRVVETPPREQLRAIQTPQIFNRNLLEKVHKLAFEQQYLATDDASLFEWQGLPVRVVEGSYENIKVTTPEDMLWAESILCRRREVPQMKIGLGYDVHALVEGRMLILGGVEIPHDKGLLGHSDADVLTHAVMDAMLGACALGDIGKHFPDSDARYKGISSLALLAEVVKLAQGEGYRLGNLDSVIVAQKPKVLPYIAQMRKNLAEILNASPDCISIKATTTEYLGFEGREEGISSQAIVCLLPV</sequence>
<comment type="pathway">
    <text evidence="4 14">Isoprenoid biosynthesis; isopentenyl diphosphate biosynthesis via DXP pathway; isopentenyl diphosphate from 1-deoxy-D-xylulose 5-phosphate: step 4/6.</text>
</comment>
<feature type="site" description="Transition state stabilizer" evidence="14">
    <location>
        <position position="272"/>
    </location>
</feature>
<feature type="binding site" evidence="14">
    <location>
        <position position="246"/>
    </location>
    <ligand>
        <name>a divalent metal cation</name>
        <dbReference type="ChEBI" id="CHEBI:60240"/>
    </ligand>
</feature>
<dbReference type="FunFam" id="3.30.1330.50:FF:000001">
    <property type="entry name" value="2-C-methyl-D-erythritol 2,4-cyclodiphosphate synthase"/>
    <property type="match status" value="1"/>
</dbReference>
<evidence type="ECO:0000256" key="13">
    <source>
        <dbReference type="ARBA" id="ARBA00023268"/>
    </source>
</evidence>
<organism evidence="16 17">
    <name type="scientific">Dehalobacter restrictus</name>
    <dbReference type="NCBI Taxonomy" id="55583"/>
    <lineage>
        <taxon>Bacteria</taxon>
        <taxon>Bacillati</taxon>
        <taxon>Bacillota</taxon>
        <taxon>Clostridia</taxon>
        <taxon>Eubacteriales</taxon>
        <taxon>Desulfitobacteriaceae</taxon>
        <taxon>Dehalobacter</taxon>
    </lineage>
</organism>
<evidence type="ECO:0000256" key="6">
    <source>
        <dbReference type="ARBA" id="ARBA00008480"/>
    </source>
</evidence>
<dbReference type="InterPro" id="IPR029044">
    <property type="entry name" value="Nucleotide-diphossugar_trans"/>
</dbReference>
<feature type="region of interest" description="2-C-methyl-D-erythritol 4-phosphate cytidylyltransferase" evidence="14">
    <location>
        <begin position="1"/>
        <end position="239"/>
    </location>
</feature>
<feature type="binding site" evidence="14">
    <location>
        <begin position="370"/>
        <end position="373"/>
    </location>
    <ligand>
        <name>4-CDP-2-C-methyl-D-erythritol 2-phosphate</name>
        <dbReference type="ChEBI" id="CHEBI:57919"/>
    </ligand>
</feature>
<dbReference type="InterPro" id="IPR026596">
    <property type="entry name" value="IspD/F"/>
</dbReference>
<evidence type="ECO:0000256" key="5">
    <source>
        <dbReference type="ARBA" id="ARBA00004787"/>
    </source>
</evidence>
<reference evidence="16 17" key="1">
    <citation type="submission" date="2019-12" db="EMBL/GenBank/DDBJ databases">
        <title>Sequence classification of anaerobic respiratory reductive dehalogenases: First we see many, then we see few.</title>
        <authorList>
            <person name="Molenda O."/>
            <person name="Puentes Jacome L.A."/>
            <person name="Cao X."/>
            <person name="Nesbo C.L."/>
            <person name="Tang S."/>
            <person name="Morson N."/>
            <person name="Patron J."/>
            <person name="Lomheim L."/>
            <person name="Wishart D.S."/>
            <person name="Edwards E.A."/>
        </authorList>
    </citation>
    <scope>NUCLEOTIDE SEQUENCE [LARGE SCALE GENOMIC DNA]</scope>
    <source>
        <strain evidence="16 17">12DCA</strain>
    </source>
</reference>
<dbReference type="PROSITE" id="PS01350">
    <property type="entry name" value="ISPF"/>
    <property type="match status" value="1"/>
</dbReference>
<keyword evidence="8 14" id="KW-0808">Transferase</keyword>
<dbReference type="UniPathway" id="UPA00056">
    <property type="reaction ID" value="UER00093"/>
</dbReference>
<feature type="binding site" evidence="14">
    <location>
        <position position="377"/>
    </location>
    <ligand>
        <name>4-CDP-2-C-methyl-D-erythritol 2-phosphate</name>
        <dbReference type="ChEBI" id="CHEBI:57919"/>
    </ligand>
</feature>
<feature type="binding site" evidence="14">
    <location>
        <begin position="272"/>
        <end position="273"/>
    </location>
    <ligand>
        <name>4-CDP-2-C-methyl-D-erythritol 2-phosphate</name>
        <dbReference type="ChEBI" id="CHEBI:57919"/>
    </ligand>
</feature>
<comment type="catalytic activity">
    <reaction evidence="2 14">
        <text>2-C-methyl-D-erythritol 4-phosphate + CTP + H(+) = 4-CDP-2-C-methyl-D-erythritol + diphosphate</text>
        <dbReference type="Rhea" id="RHEA:13429"/>
        <dbReference type="ChEBI" id="CHEBI:15378"/>
        <dbReference type="ChEBI" id="CHEBI:33019"/>
        <dbReference type="ChEBI" id="CHEBI:37563"/>
        <dbReference type="ChEBI" id="CHEBI:57823"/>
        <dbReference type="ChEBI" id="CHEBI:58262"/>
        <dbReference type="EC" id="2.7.7.60"/>
    </reaction>
</comment>
<dbReference type="Pfam" id="PF01128">
    <property type="entry name" value="IspD"/>
    <property type="match status" value="1"/>
</dbReference>
<dbReference type="HAMAP" id="MF_00108">
    <property type="entry name" value="IspD"/>
    <property type="match status" value="1"/>
</dbReference>
<dbReference type="PANTHER" id="PTHR32125">
    <property type="entry name" value="2-C-METHYL-D-ERYTHRITOL 4-PHOSPHATE CYTIDYLYLTRANSFERASE, CHLOROPLASTIC"/>
    <property type="match status" value="1"/>
</dbReference>
<dbReference type="Proteomes" id="UP000430508">
    <property type="component" value="Chromosome"/>
</dbReference>
<dbReference type="AlphaFoldDB" id="A0A857DFD9"/>
<feature type="site" description="Positions MEP for the nucleophilic attack" evidence="14">
    <location>
        <position position="160"/>
    </location>
</feature>
<feature type="site" description="Transition state stabilizer" evidence="14">
    <location>
        <position position="21"/>
    </location>
</feature>
<dbReference type="InterPro" id="IPR001228">
    <property type="entry name" value="IspD"/>
</dbReference>
<evidence type="ECO:0000256" key="12">
    <source>
        <dbReference type="ARBA" id="ARBA00023239"/>
    </source>
</evidence>
<dbReference type="GO" id="GO:0046872">
    <property type="term" value="F:metal ion binding"/>
    <property type="evidence" value="ECO:0007669"/>
    <property type="project" value="UniProtKB-KW"/>
</dbReference>
<feature type="site" description="Positions MEP for the nucleophilic attack" evidence="14">
    <location>
        <position position="216"/>
    </location>
</feature>
<dbReference type="NCBIfam" id="TIGR00151">
    <property type="entry name" value="ispF"/>
    <property type="match status" value="1"/>
</dbReference>
<dbReference type="InterPro" id="IPR020555">
    <property type="entry name" value="MECDP_synthase_CS"/>
</dbReference>
<keyword evidence="13 14" id="KW-0511">Multifunctional enzyme</keyword>